<feature type="transmembrane region" description="Helical" evidence="5">
    <location>
        <begin position="121"/>
        <end position="143"/>
    </location>
</feature>
<reference evidence="8" key="1">
    <citation type="journal article" date="2015" name="Nat. Genet.">
        <title>The genome and transcriptome of the zoonotic hookworm Ancylostoma ceylanicum identify infection-specific gene families.</title>
        <authorList>
            <person name="Schwarz E.M."/>
            <person name="Hu Y."/>
            <person name="Antoshechkin I."/>
            <person name="Miller M.M."/>
            <person name="Sternberg P.W."/>
            <person name="Aroian R.V."/>
        </authorList>
    </citation>
    <scope>NUCLEOTIDE SEQUENCE</scope>
    <source>
        <strain evidence="8">HY135</strain>
    </source>
</reference>
<evidence type="ECO:0000256" key="3">
    <source>
        <dbReference type="ARBA" id="ARBA00022989"/>
    </source>
</evidence>
<evidence type="ECO:0000313" key="8">
    <source>
        <dbReference type="Proteomes" id="UP000024635"/>
    </source>
</evidence>
<evidence type="ECO:0000256" key="2">
    <source>
        <dbReference type="ARBA" id="ARBA00022692"/>
    </source>
</evidence>
<organism evidence="7 8">
    <name type="scientific">Ancylostoma ceylanicum</name>
    <dbReference type="NCBI Taxonomy" id="53326"/>
    <lineage>
        <taxon>Eukaryota</taxon>
        <taxon>Metazoa</taxon>
        <taxon>Ecdysozoa</taxon>
        <taxon>Nematoda</taxon>
        <taxon>Chromadorea</taxon>
        <taxon>Rhabditida</taxon>
        <taxon>Rhabditina</taxon>
        <taxon>Rhabditomorpha</taxon>
        <taxon>Strongyloidea</taxon>
        <taxon>Ancylostomatidae</taxon>
        <taxon>Ancylostomatinae</taxon>
        <taxon>Ancylostoma</taxon>
    </lineage>
</organism>
<name>A0A016VR73_9BILA</name>
<dbReference type="OrthoDB" id="5862640at2759"/>
<dbReference type="Pfam" id="PF00001">
    <property type="entry name" value="7tm_1"/>
    <property type="match status" value="1"/>
</dbReference>
<feature type="transmembrane region" description="Helical" evidence="5">
    <location>
        <begin position="164"/>
        <end position="187"/>
    </location>
</feature>
<dbReference type="Gene3D" id="1.20.1070.10">
    <property type="entry name" value="Rhodopsin 7-helix transmembrane proteins"/>
    <property type="match status" value="1"/>
</dbReference>
<evidence type="ECO:0000313" key="7">
    <source>
        <dbReference type="EMBL" id="EYC29831.1"/>
    </source>
</evidence>
<protein>
    <recommendedName>
        <fullName evidence="6">G-protein coupled receptors family 1 profile domain-containing protein</fullName>
    </recommendedName>
</protein>
<keyword evidence="3 5" id="KW-1133">Transmembrane helix</keyword>
<evidence type="ECO:0000259" key="6">
    <source>
        <dbReference type="PROSITE" id="PS50262"/>
    </source>
</evidence>
<dbReference type="CDD" id="cd00637">
    <property type="entry name" value="7tm_classA_rhodopsin-like"/>
    <property type="match status" value="1"/>
</dbReference>
<dbReference type="PROSITE" id="PS00237">
    <property type="entry name" value="G_PROTEIN_RECEP_F1_1"/>
    <property type="match status" value="1"/>
</dbReference>
<evidence type="ECO:0000256" key="4">
    <source>
        <dbReference type="ARBA" id="ARBA00023136"/>
    </source>
</evidence>
<accession>A0A016VR73</accession>
<evidence type="ECO:0000256" key="1">
    <source>
        <dbReference type="ARBA" id="ARBA00004370"/>
    </source>
</evidence>
<dbReference type="EMBL" id="JARK01001341">
    <property type="protein sequence ID" value="EYC29831.1"/>
    <property type="molecule type" value="Genomic_DNA"/>
</dbReference>
<feature type="transmembrane region" description="Helical" evidence="5">
    <location>
        <begin position="74"/>
        <end position="94"/>
    </location>
</feature>
<dbReference type="InterPro" id="IPR017452">
    <property type="entry name" value="GPCR_Rhodpsn_7TM"/>
</dbReference>
<keyword evidence="8" id="KW-1185">Reference proteome</keyword>
<dbReference type="PANTHER" id="PTHR23360">
    <property type="entry name" value="G-PROTEIN COUPLED RECEPTORS FAMILY 1 PROFILE DOMAIN-CONTAINING PROTEIN-RELATED"/>
    <property type="match status" value="1"/>
</dbReference>
<dbReference type="GO" id="GO:0004930">
    <property type="term" value="F:G protein-coupled receptor activity"/>
    <property type="evidence" value="ECO:0007669"/>
    <property type="project" value="InterPro"/>
</dbReference>
<feature type="transmembrane region" description="Helical" evidence="5">
    <location>
        <begin position="284"/>
        <end position="306"/>
    </location>
</feature>
<evidence type="ECO:0000256" key="5">
    <source>
        <dbReference type="SAM" id="Phobius"/>
    </source>
</evidence>
<dbReference type="SUPFAM" id="SSF81321">
    <property type="entry name" value="Family A G protein-coupled receptor-like"/>
    <property type="match status" value="1"/>
</dbReference>
<dbReference type="GO" id="GO:0016020">
    <property type="term" value="C:membrane"/>
    <property type="evidence" value="ECO:0007669"/>
    <property type="project" value="UniProtKB-SubCell"/>
</dbReference>
<keyword evidence="2 5" id="KW-0812">Transmembrane</keyword>
<gene>
    <name evidence="7" type="primary">Acey_s0005.g2283</name>
    <name evidence="7" type="ORF">Y032_0005g2283</name>
</gene>
<comment type="caution">
    <text evidence="7">The sequence shown here is derived from an EMBL/GenBank/DDBJ whole genome shotgun (WGS) entry which is preliminary data.</text>
</comment>
<dbReference type="Proteomes" id="UP000024635">
    <property type="component" value="Unassembled WGS sequence"/>
</dbReference>
<feature type="transmembrane region" description="Helical" evidence="5">
    <location>
        <begin position="207"/>
        <end position="231"/>
    </location>
</feature>
<dbReference type="PROSITE" id="PS50262">
    <property type="entry name" value="G_PROTEIN_RECEP_F1_2"/>
    <property type="match status" value="1"/>
</dbReference>
<dbReference type="PANTHER" id="PTHR23360:SF69">
    <property type="entry name" value="G-PROTEIN COUPLED RECEPTORS FAMILY 1 PROFILE DOMAIN-CONTAINING PROTEIN-RELATED"/>
    <property type="match status" value="1"/>
</dbReference>
<comment type="subcellular location">
    <subcellularLocation>
        <location evidence="1">Membrane</location>
    </subcellularLocation>
</comment>
<dbReference type="InterPro" id="IPR047130">
    <property type="entry name" value="7TM_GPCR_Srsx_nematod"/>
</dbReference>
<dbReference type="InterPro" id="IPR000276">
    <property type="entry name" value="GPCR_Rhodpsn"/>
</dbReference>
<feature type="transmembrane region" description="Helical" evidence="5">
    <location>
        <begin position="251"/>
        <end position="272"/>
    </location>
</feature>
<sequence>MPVPIISGGTMDSSIHASAISDGPHLQMVSADSNDYVHASFMCTFYVCLGFFSAACNLLNLLIIFSSKELRRRFIYLAALNICELVNAISYVLVGYGRRLELERGTLFTPTTVSNCFLEKFWPHALILGTELPAFMMILISYERFLAVLRPMKYKRFFRESQKFLLILTVPTAALVSLSTAWFSVYVDGERIVTSRYCFIIDSTGPWYSTFHFTMIVAAFFVSFLSFVAAYRIGKRLTHGNVIGKKHNLGLWMAISASSTFLISTPSFVMVYKLWTNIQFDDVTIAITYAMPGFLSIGSTAMNFAFHAQFRQQFVSFFRIQ</sequence>
<feature type="domain" description="G-protein coupled receptors family 1 profile" evidence="6">
    <location>
        <begin position="56"/>
        <end position="231"/>
    </location>
</feature>
<keyword evidence="4 5" id="KW-0472">Membrane</keyword>
<proteinExistence type="predicted"/>
<dbReference type="AlphaFoldDB" id="A0A016VR73"/>
<feature type="transmembrane region" description="Helical" evidence="5">
    <location>
        <begin position="36"/>
        <end position="62"/>
    </location>
</feature>